<organism evidence="5 6">
    <name type="scientific">Sphaerisporangium corydalis</name>
    <dbReference type="NCBI Taxonomy" id="1441875"/>
    <lineage>
        <taxon>Bacteria</taxon>
        <taxon>Bacillati</taxon>
        <taxon>Actinomycetota</taxon>
        <taxon>Actinomycetes</taxon>
        <taxon>Streptosporangiales</taxon>
        <taxon>Streptosporangiaceae</taxon>
        <taxon>Sphaerisporangium</taxon>
    </lineage>
</organism>
<dbReference type="Proteomes" id="UP001595891">
    <property type="component" value="Unassembled WGS sequence"/>
</dbReference>
<name>A0ABV9EF82_9ACTN</name>
<dbReference type="EMBL" id="JBHSFN010000009">
    <property type="protein sequence ID" value="MFC4587813.1"/>
    <property type="molecule type" value="Genomic_DNA"/>
</dbReference>
<feature type="domain" description="ABC transporter" evidence="4">
    <location>
        <begin position="1"/>
        <end position="229"/>
    </location>
</feature>
<accession>A0ABV9EF82</accession>
<dbReference type="SUPFAM" id="SSF50331">
    <property type="entry name" value="MOP-like"/>
    <property type="match status" value="1"/>
</dbReference>
<dbReference type="InterPro" id="IPR003593">
    <property type="entry name" value="AAA+_ATPase"/>
</dbReference>
<dbReference type="PROSITE" id="PS50893">
    <property type="entry name" value="ABC_TRANSPORTER_2"/>
    <property type="match status" value="1"/>
</dbReference>
<reference evidence="6" key="1">
    <citation type="journal article" date="2019" name="Int. J. Syst. Evol. Microbiol.">
        <title>The Global Catalogue of Microorganisms (GCM) 10K type strain sequencing project: providing services to taxonomists for standard genome sequencing and annotation.</title>
        <authorList>
            <consortium name="The Broad Institute Genomics Platform"/>
            <consortium name="The Broad Institute Genome Sequencing Center for Infectious Disease"/>
            <person name="Wu L."/>
            <person name="Ma J."/>
        </authorList>
    </citation>
    <scope>NUCLEOTIDE SEQUENCE [LARGE SCALE GENOMIC DNA]</scope>
    <source>
        <strain evidence="6">CCUG 49560</strain>
    </source>
</reference>
<evidence type="ECO:0000256" key="2">
    <source>
        <dbReference type="ARBA" id="ARBA00022741"/>
    </source>
</evidence>
<sequence length="354" mass="37376">MMDAHLVAGRAGFRLDVRLRVAPGEVVALLGPSGAGKTTALRLLAGLTAPSGGYFLLDGSAVHARPAERRPVGMVVRDPLLFPHMSALDNVAFGPRCRGASRSESRRAAAAWLEHVGLGDRRLARPRELTAGQALRVALARSLAVRPRVLLLDEPLAGLDDAARLSARTRLRHHLGDFTGACLLVTHDPLEAMTMADRLVVFEDGGLAQEGTPAEVARRPRTDHVARLVGLNLYRGEAQGHEVSVRARDEGGPPALVLSVAEPLGGPVFVAFPPSAVTLHPARPEGTPRNTWEGGVEGVERHGDHVRAHLAGPITAAADVTPAVAAGLGLTLGQRLWVTVRPTDTYAYPAPAGE</sequence>
<evidence type="ECO:0000256" key="1">
    <source>
        <dbReference type="ARBA" id="ARBA00022448"/>
    </source>
</evidence>
<dbReference type="InterPro" id="IPR027417">
    <property type="entry name" value="P-loop_NTPase"/>
</dbReference>
<proteinExistence type="predicted"/>
<evidence type="ECO:0000313" key="6">
    <source>
        <dbReference type="Proteomes" id="UP001595891"/>
    </source>
</evidence>
<dbReference type="InterPro" id="IPR050093">
    <property type="entry name" value="ABC_SmlMolc_Importer"/>
</dbReference>
<dbReference type="Gene3D" id="2.40.50.100">
    <property type="match status" value="1"/>
</dbReference>
<dbReference type="Pfam" id="PF03459">
    <property type="entry name" value="TOBE"/>
    <property type="match status" value="1"/>
</dbReference>
<dbReference type="SMART" id="SM00382">
    <property type="entry name" value="AAA"/>
    <property type="match status" value="1"/>
</dbReference>
<dbReference type="RefSeq" id="WP_262840248.1">
    <property type="nucleotide sequence ID" value="NZ_JANZYP010000001.1"/>
</dbReference>
<evidence type="ECO:0000313" key="5">
    <source>
        <dbReference type="EMBL" id="MFC4587813.1"/>
    </source>
</evidence>
<evidence type="ECO:0000259" key="4">
    <source>
        <dbReference type="PROSITE" id="PS50893"/>
    </source>
</evidence>
<gene>
    <name evidence="5" type="ORF">ACFO8L_17085</name>
</gene>
<dbReference type="GO" id="GO:0005524">
    <property type="term" value="F:ATP binding"/>
    <property type="evidence" value="ECO:0007669"/>
    <property type="project" value="UniProtKB-KW"/>
</dbReference>
<keyword evidence="2" id="KW-0547">Nucleotide-binding</keyword>
<dbReference type="PANTHER" id="PTHR42781:SF4">
    <property type="entry name" value="SPERMIDINE_PUTRESCINE IMPORT ATP-BINDING PROTEIN POTA"/>
    <property type="match status" value="1"/>
</dbReference>
<dbReference type="InterPro" id="IPR003439">
    <property type="entry name" value="ABC_transporter-like_ATP-bd"/>
</dbReference>
<comment type="caution">
    <text evidence="5">The sequence shown here is derived from an EMBL/GenBank/DDBJ whole genome shotgun (WGS) entry which is preliminary data.</text>
</comment>
<keyword evidence="1" id="KW-0813">Transport</keyword>
<keyword evidence="3 5" id="KW-0067">ATP-binding</keyword>
<dbReference type="Pfam" id="PF00005">
    <property type="entry name" value="ABC_tran"/>
    <property type="match status" value="1"/>
</dbReference>
<dbReference type="PANTHER" id="PTHR42781">
    <property type="entry name" value="SPERMIDINE/PUTRESCINE IMPORT ATP-BINDING PROTEIN POTA"/>
    <property type="match status" value="1"/>
</dbReference>
<keyword evidence="6" id="KW-1185">Reference proteome</keyword>
<dbReference type="InterPro" id="IPR005116">
    <property type="entry name" value="Transp-assoc_OB_typ1"/>
</dbReference>
<dbReference type="SUPFAM" id="SSF52540">
    <property type="entry name" value="P-loop containing nucleoside triphosphate hydrolases"/>
    <property type="match status" value="1"/>
</dbReference>
<evidence type="ECO:0000256" key="3">
    <source>
        <dbReference type="ARBA" id="ARBA00022840"/>
    </source>
</evidence>
<dbReference type="Gene3D" id="3.40.50.300">
    <property type="entry name" value="P-loop containing nucleotide triphosphate hydrolases"/>
    <property type="match status" value="1"/>
</dbReference>
<dbReference type="InterPro" id="IPR008995">
    <property type="entry name" value="Mo/tungstate-bd_C_term_dom"/>
</dbReference>
<protein>
    <submittedName>
        <fullName evidence="5">ABC transporter ATP-binding protein</fullName>
    </submittedName>
</protein>